<gene>
    <name evidence="6" type="ORF">PNEJI1_001623</name>
</gene>
<dbReference type="AlphaFoldDB" id="L0PC50"/>
<organism evidence="7">
    <name type="scientific">Pneumocystis jirovecii</name>
    <name type="common">Human pneumocystis pneumonia agent</name>
    <dbReference type="NCBI Taxonomy" id="42068"/>
    <lineage>
        <taxon>Eukaryota</taxon>
        <taxon>Fungi</taxon>
        <taxon>Dikarya</taxon>
        <taxon>Ascomycota</taxon>
        <taxon>Taphrinomycotina</taxon>
        <taxon>Pneumocystomycetes</taxon>
        <taxon>Pneumocystaceae</taxon>
        <taxon>Pneumocystis</taxon>
    </lineage>
</organism>
<dbReference type="InterPro" id="IPR019453">
    <property type="entry name" value="VPS39/TGFA1_Znf"/>
</dbReference>
<dbReference type="InParanoid" id="L0PC50"/>
<feature type="non-terminal residue" evidence="6">
    <location>
        <position position="886"/>
    </location>
</feature>
<dbReference type="InterPro" id="IPR019452">
    <property type="entry name" value="VPS39/TGF_beta_rcpt-assoc_1"/>
</dbReference>
<protein>
    <recommendedName>
        <fullName evidence="5">CNH domain-containing protein</fullName>
    </recommendedName>
</protein>
<evidence type="ECO:0000256" key="4">
    <source>
        <dbReference type="PROSITE-ProRule" id="PRU01006"/>
    </source>
</evidence>
<dbReference type="PROSITE" id="PS50219">
    <property type="entry name" value="CNH"/>
    <property type="match status" value="1"/>
</dbReference>
<dbReference type="STRING" id="1209962.L0PC50"/>
<comment type="similarity">
    <text evidence="3">Belongs to the VAM6/VPS39 family.</text>
</comment>
<dbReference type="InterPro" id="IPR000547">
    <property type="entry name" value="Clathrin_H-chain/VPS_repeat"/>
</dbReference>
<name>L0PC50_PNEJI</name>
<dbReference type="PROSITE" id="PS50236">
    <property type="entry name" value="CHCR"/>
    <property type="match status" value="1"/>
</dbReference>
<reference evidence="6 7" key="1">
    <citation type="journal article" date="2012" name="MBio">
        <title>De novo assembly of the Pneumocystis jirovecii genome from a single bronchoalveolar lavage fluid specimen from a patient.</title>
        <authorList>
            <person name="Cisse O.H."/>
            <person name="Pagni M."/>
            <person name="Hauser P.M."/>
        </authorList>
    </citation>
    <scope>NUCLEOTIDE SEQUENCE [LARGE SCALE GENOMIC DNA]</scope>
    <source>
        <strain evidence="6 7">SE8</strain>
    </source>
</reference>
<evidence type="ECO:0000256" key="1">
    <source>
        <dbReference type="ARBA" id="ARBA00004184"/>
    </source>
</evidence>
<dbReference type="GO" id="GO:0034058">
    <property type="term" value="P:endosomal vesicle fusion"/>
    <property type="evidence" value="ECO:0007669"/>
    <property type="project" value="TreeGrafter"/>
</dbReference>
<evidence type="ECO:0000259" key="5">
    <source>
        <dbReference type="PROSITE" id="PS50219"/>
    </source>
</evidence>
<evidence type="ECO:0000256" key="3">
    <source>
        <dbReference type="ARBA" id="ARBA00038201"/>
    </source>
</evidence>
<dbReference type="PANTHER" id="PTHR12894">
    <property type="entry name" value="CNH DOMAIN CONTAINING"/>
    <property type="match status" value="1"/>
</dbReference>
<keyword evidence="2" id="KW-0472">Membrane</keyword>
<dbReference type="Pfam" id="PF00780">
    <property type="entry name" value="CNH"/>
    <property type="match status" value="1"/>
</dbReference>
<dbReference type="GO" id="GO:0006914">
    <property type="term" value="P:autophagy"/>
    <property type="evidence" value="ECO:0007669"/>
    <property type="project" value="TreeGrafter"/>
</dbReference>
<dbReference type="EMBL" id="CAKM01000215">
    <property type="protein sequence ID" value="CCJ29807.1"/>
    <property type="molecule type" value="Genomic_DNA"/>
</dbReference>
<dbReference type="FunCoup" id="L0PC50">
    <property type="interactions" value="639"/>
</dbReference>
<dbReference type="InterPro" id="IPR001180">
    <property type="entry name" value="CNH_dom"/>
</dbReference>
<dbReference type="GO" id="GO:0012505">
    <property type="term" value="C:endomembrane system"/>
    <property type="evidence" value="ECO:0007669"/>
    <property type="project" value="UniProtKB-SubCell"/>
</dbReference>
<dbReference type="GO" id="GO:0006886">
    <property type="term" value="P:intracellular protein transport"/>
    <property type="evidence" value="ECO:0007669"/>
    <property type="project" value="UniProtKB-UniRule"/>
</dbReference>
<dbReference type="Pfam" id="PF10366">
    <property type="entry name" value="Vps39_1"/>
    <property type="match status" value="1"/>
</dbReference>
<comment type="subcellular location">
    <subcellularLocation>
        <location evidence="1">Endomembrane system</location>
        <topology evidence="1">Peripheral membrane protein</topology>
    </subcellularLocation>
</comment>
<comment type="caution">
    <text evidence="6">The sequence shown here is derived from an EMBL/GenBank/DDBJ whole genome shotgun (WGS) entry which is preliminary data.</text>
</comment>
<dbReference type="InterPro" id="IPR036322">
    <property type="entry name" value="WD40_repeat_dom_sf"/>
</dbReference>
<evidence type="ECO:0000313" key="6">
    <source>
        <dbReference type="EMBL" id="CCJ29807.1"/>
    </source>
</evidence>
<evidence type="ECO:0000313" key="7">
    <source>
        <dbReference type="Proteomes" id="UP000010422"/>
    </source>
</evidence>
<dbReference type="SUPFAM" id="SSF50978">
    <property type="entry name" value="WD40 repeat-like"/>
    <property type="match status" value="1"/>
</dbReference>
<accession>L0PC50</accession>
<dbReference type="Pfam" id="PF10367">
    <property type="entry name" value="zf-Vps39_C"/>
    <property type="match status" value="1"/>
</dbReference>
<feature type="domain" description="CNH" evidence="5">
    <location>
        <begin position="10"/>
        <end position="327"/>
    </location>
</feature>
<sequence length="886" mass="102190">MALRSISVDFSGISSLAASGDRLLAGSTDGSLYDLYVAPEQQAEEEDNMQKEGLPLSFSAFFSVQIGKFIEQIVYIDEATLAVCLVDGQVVLYNVSLRRIEGVLPSESGIKGQETRNSSLNSAQETAYKISLISHMQMDGTMVSLLAIALKQRLVVYFWRDGILSTETVEIALNQRVRALTWINSTRIYLCFGSEYAFADLEAKCLTKPVSIKGFTTLLRSLGVSSTNINYIGLHTRSSKFLSVRISDHEFLLSYHLKSIFLDNNGHPLKRSPIIWDSEPTHLVYFHPHLIAAFDHQIRVHNIESYVLIQTFNIRNITCIFSGKYLFISTQTQIWKFLNIPFDTQTDKIRHIKMMKAYHLFNKRDYKNSMILYSESSASPIIVLSLFPLENIDYEQYANDASISTYIHNSKMFLKTMNKKLNQLIEISDYPDFDLKEATHALASYYLNDARRKLSILISSISQFQESFETLNEPLIPKYHFTLPNSDSALTLEEMEKLLEIVDTALFRAYMFVTPNLVGPLVRLQNKIQLSVAKDLLEKDRINVYRQIINIYRLGEGVISDSVHNEQFKGPSETINYLKKLNDNHIEEILLFIKWPLEINPDFAMEIFLNDNQQLSLSKKKVYDFLLSFNEDLAIKYLEYLINDLNNTIPEFHDSLIMHYLKNIQEKENSNLISKKLLKFLLDSEKYNLQYILEHLPKQDNFLEHKAIILSKLGKHKCALETYVFEMKDFKKVTEYIFFSFKKCSYLNVRYCTKIFSMNNSKLSNEIYLILLNLLLKPPSGQKIQLSYALDFLSQYRSQINIETIISELPLDIKISNLKLYLESTIQNRITNIINGKIIYSLQMANLAQYQNKLIDASNKKYTITPEKTCQNCHKRLGQSVLAIFP</sequence>
<dbReference type="VEuPathDB" id="FungiDB:PNEJI1_001623"/>
<dbReference type="GO" id="GO:0000329">
    <property type="term" value="C:fungal-type vacuole membrane"/>
    <property type="evidence" value="ECO:0007669"/>
    <property type="project" value="TreeGrafter"/>
</dbReference>
<dbReference type="InterPro" id="IPR032914">
    <property type="entry name" value="Vam6/VPS39/TRAP1"/>
</dbReference>
<proteinExistence type="inferred from homology"/>
<dbReference type="Proteomes" id="UP000010422">
    <property type="component" value="Unassembled WGS sequence"/>
</dbReference>
<feature type="repeat" description="CHCR" evidence="4">
    <location>
        <begin position="606"/>
        <end position="768"/>
    </location>
</feature>
<evidence type="ECO:0000256" key="2">
    <source>
        <dbReference type="ARBA" id="ARBA00023136"/>
    </source>
</evidence>
<dbReference type="PANTHER" id="PTHR12894:SF49">
    <property type="entry name" value="VAM6_VPS39-LIKE PROTEIN"/>
    <property type="match status" value="1"/>
</dbReference>